<evidence type="ECO:0000256" key="1">
    <source>
        <dbReference type="SAM" id="Coils"/>
    </source>
</evidence>
<feature type="coiled-coil region" evidence="1">
    <location>
        <begin position="316"/>
        <end position="350"/>
    </location>
</feature>
<gene>
    <name evidence="6" type="ORF">GE061_009841</name>
</gene>
<feature type="transmembrane region" description="Helical" evidence="3">
    <location>
        <begin position="106"/>
        <end position="128"/>
    </location>
</feature>
<dbReference type="EMBL" id="WIXP02000002">
    <property type="protein sequence ID" value="KAF6215092.1"/>
    <property type="molecule type" value="Genomic_DNA"/>
</dbReference>
<feature type="region of interest" description="Disordered" evidence="2">
    <location>
        <begin position="282"/>
        <end position="307"/>
    </location>
</feature>
<dbReference type="PANTHER" id="PTHR39077">
    <property type="entry name" value="DUF4793 DOMAIN-CONTAINING PROTEIN"/>
    <property type="match status" value="1"/>
</dbReference>
<dbReference type="InterPro" id="IPR032008">
    <property type="entry name" value="APD1-4_N"/>
</dbReference>
<feature type="domain" description="E3 ubiquitin-protein ligase APD1-4 middle" evidence="5">
    <location>
        <begin position="427"/>
        <end position="533"/>
    </location>
</feature>
<dbReference type="Proteomes" id="UP000466442">
    <property type="component" value="Unassembled WGS sequence"/>
</dbReference>
<keyword evidence="3" id="KW-0472">Membrane</keyword>
<reference evidence="6" key="1">
    <citation type="journal article" date="2021" name="Mol. Ecol. Resour.">
        <title>Apolygus lucorum genome provides insights into omnivorousness and mesophyll feeding.</title>
        <authorList>
            <person name="Liu Y."/>
            <person name="Liu H."/>
            <person name="Wang H."/>
            <person name="Huang T."/>
            <person name="Liu B."/>
            <person name="Yang B."/>
            <person name="Yin L."/>
            <person name="Li B."/>
            <person name="Zhang Y."/>
            <person name="Zhang S."/>
            <person name="Jiang F."/>
            <person name="Zhang X."/>
            <person name="Ren Y."/>
            <person name="Wang B."/>
            <person name="Wang S."/>
            <person name="Lu Y."/>
            <person name="Wu K."/>
            <person name="Fan W."/>
            <person name="Wang G."/>
        </authorList>
    </citation>
    <scope>NUCLEOTIDE SEQUENCE</scope>
    <source>
        <strain evidence="6">12Hb</strain>
    </source>
</reference>
<keyword evidence="3" id="KW-1133">Transmembrane helix</keyword>
<dbReference type="OrthoDB" id="6435218at2759"/>
<evidence type="ECO:0000256" key="2">
    <source>
        <dbReference type="SAM" id="MobiDB-lite"/>
    </source>
</evidence>
<evidence type="ECO:0000256" key="3">
    <source>
        <dbReference type="SAM" id="Phobius"/>
    </source>
</evidence>
<evidence type="ECO:0000259" key="4">
    <source>
        <dbReference type="Pfam" id="PF16040"/>
    </source>
</evidence>
<evidence type="ECO:0008006" key="8">
    <source>
        <dbReference type="Google" id="ProtNLM"/>
    </source>
</evidence>
<keyword evidence="7" id="KW-1185">Reference proteome</keyword>
<feature type="transmembrane region" description="Helical" evidence="3">
    <location>
        <begin position="517"/>
        <end position="535"/>
    </location>
</feature>
<keyword evidence="3" id="KW-0812">Transmembrane</keyword>
<dbReference type="AlphaFoldDB" id="A0A8S9Y1E7"/>
<evidence type="ECO:0000313" key="7">
    <source>
        <dbReference type="Proteomes" id="UP000466442"/>
    </source>
</evidence>
<organism evidence="6 7">
    <name type="scientific">Apolygus lucorum</name>
    <name type="common">Small green plant bug</name>
    <name type="synonym">Lygocoris lucorum</name>
    <dbReference type="NCBI Taxonomy" id="248454"/>
    <lineage>
        <taxon>Eukaryota</taxon>
        <taxon>Metazoa</taxon>
        <taxon>Ecdysozoa</taxon>
        <taxon>Arthropoda</taxon>
        <taxon>Hexapoda</taxon>
        <taxon>Insecta</taxon>
        <taxon>Pterygota</taxon>
        <taxon>Neoptera</taxon>
        <taxon>Paraneoptera</taxon>
        <taxon>Hemiptera</taxon>
        <taxon>Heteroptera</taxon>
        <taxon>Panheteroptera</taxon>
        <taxon>Cimicomorpha</taxon>
        <taxon>Miridae</taxon>
        <taxon>Mirini</taxon>
        <taxon>Apolygus</taxon>
    </lineage>
</organism>
<name>A0A8S9Y1E7_APOLU</name>
<evidence type="ECO:0000259" key="5">
    <source>
        <dbReference type="Pfam" id="PF16041"/>
    </source>
</evidence>
<evidence type="ECO:0000313" key="6">
    <source>
        <dbReference type="EMBL" id="KAF6215092.1"/>
    </source>
</evidence>
<dbReference type="PANTHER" id="PTHR39077:SF2">
    <property type="entry name" value="E3 UBIQUITIN-PROTEIN LIGASE APD1-4 MIDDLE DOMAIN-CONTAINING PROTEIN"/>
    <property type="match status" value="1"/>
</dbReference>
<comment type="caution">
    <text evidence="6">The sequence shown here is derived from an EMBL/GenBank/DDBJ whole genome shotgun (WGS) entry which is preliminary data.</text>
</comment>
<dbReference type="Pfam" id="PF16041">
    <property type="entry name" value="APD1-4_M"/>
    <property type="match status" value="1"/>
</dbReference>
<keyword evidence="1" id="KW-0175">Coiled coil</keyword>
<dbReference type="Pfam" id="PF16040">
    <property type="entry name" value="APD1-4_N"/>
    <property type="match status" value="1"/>
</dbReference>
<dbReference type="InterPro" id="IPR032010">
    <property type="entry name" value="APD1-4_M"/>
</dbReference>
<accession>A0A8S9Y1E7</accession>
<protein>
    <recommendedName>
        <fullName evidence="8">E3 ubiquitin-protein ligase APD1-4 middle domain-containing protein</fullName>
    </recommendedName>
</protein>
<feature type="domain" description="E3 ubiquitin-protein ligase APD1-4 N-terminal" evidence="4">
    <location>
        <begin position="164"/>
        <end position="234"/>
    </location>
</feature>
<proteinExistence type="predicted"/>
<sequence length="536" mass="61266">MDGMTAKMPAEINNEGWSWNDAPRYFSFLSPDSLGDTIHCRPLCFEFLKPHQMNSQEDEPSELEASYFRTRMNSYHTNSTGYYHSYTNSSFSHIHKLGRMHGAQRVMVFCLMVAVLPVGLLMTCLFLRHRAFADVHYPVAESDILEMVNSVSSVFCEEHVLKMNTPFNAYQAKGKPEMSKTVKKHVRLRKSMSLPDDTLEYWGFFLPSSSTVQLTVCSRYDGSRILVVKGEKNLRNCGLLQPVQTSGHHHAEGQGNIVVQHDENTFKPEKVTQDANLNENAAVEVTDEPIQKKSNQNSSSHHRSRRYLTRQLYKTSEDIDEEVLSLEERRRRLERTLNGEVGNLKNANERRKKRQVPAFKLDGGIAHGGNALNYSSDKINETSVSSFENSLLSCYDGQILLSESFDPSKHCDSTKFLETGSHMRTVHDVISDGYYYYIFYSDNDYVQNDIHAIFDIHKPTYQFGNYSIGCINQTECRFPVKFWSEEIVMIEVPTRDGIENEHDDITILTSVCVPRSAVYSIFPILILICILTCAFI</sequence>